<dbReference type="PANTHER" id="PTHR34569">
    <property type="entry name" value="EXPRESSED PROTEIN"/>
    <property type="match status" value="1"/>
</dbReference>
<feature type="compositionally biased region" description="Low complexity" evidence="1">
    <location>
        <begin position="41"/>
        <end position="63"/>
    </location>
</feature>
<dbReference type="EMBL" id="JAUHHV010000010">
    <property type="protein sequence ID" value="KAK1410981.1"/>
    <property type="molecule type" value="Genomic_DNA"/>
</dbReference>
<proteinExistence type="predicted"/>
<dbReference type="Proteomes" id="UP001229421">
    <property type="component" value="Unassembled WGS sequence"/>
</dbReference>
<protein>
    <submittedName>
        <fullName evidence="2">Uncharacterized protein</fullName>
    </submittedName>
</protein>
<feature type="compositionally biased region" description="Low complexity" evidence="1">
    <location>
        <begin position="1"/>
        <end position="18"/>
    </location>
</feature>
<dbReference type="PANTHER" id="PTHR34569:SF2">
    <property type="entry name" value="EXPRESSED PROTEIN"/>
    <property type="match status" value="1"/>
</dbReference>
<feature type="region of interest" description="Disordered" evidence="1">
    <location>
        <begin position="1"/>
        <end position="63"/>
    </location>
</feature>
<name>A0AAD8JYF4_TARER</name>
<comment type="caution">
    <text evidence="2">The sequence shown here is derived from an EMBL/GenBank/DDBJ whole genome shotgun (WGS) entry which is preliminary data.</text>
</comment>
<dbReference type="AlphaFoldDB" id="A0AAD8JYF4"/>
<evidence type="ECO:0000313" key="2">
    <source>
        <dbReference type="EMBL" id="KAK1410981.1"/>
    </source>
</evidence>
<keyword evidence="3" id="KW-1185">Reference proteome</keyword>
<evidence type="ECO:0000313" key="3">
    <source>
        <dbReference type="Proteomes" id="UP001229421"/>
    </source>
</evidence>
<evidence type="ECO:0000256" key="1">
    <source>
        <dbReference type="SAM" id="MobiDB-lite"/>
    </source>
</evidence>
<reference evidence="2" key="1">
    <citation type="journal article" date="2023" name="bioRxiv">
        <title>Improved chromosome-level genome assembly for marigold (Tagetes erecta).</title>
        <authorList>
            <person name="Jiang F."/>
            <person name="Yuan L."/>
            <person name="Wang S."/>
            <person name="Wang H."/>
            <person name="Xu D."/>
            <person name="Wang A."/>
            <person name="Fan W."/>
        </authorList>
    </citation>
    <scope>NUCLEOTIDE SEQUENCE</scope>
    <source>
        <strain evidence="2">WSJ</strain>
        <tissue evidence="2">Leaf</tissue>
    </source>
</reference>
<organism evidence="2 3">
    <name type="scientific">Tagetes erecta</name>
    <name type="common">African marigold</name>
    <dbReference type="NCBI Taxonomy" id="13708"/>
    <lineage>
        <taxon>Eukaryota</taxon>
        <taxon>Viridiplantae</taxon>
        <taxon>Streptophyta</taxon>
        <taxon>Embryophyta</taxon>
        <taxon>Tracheophyta</taxon>
        <taxon>Spermatophyta</taxon>
        <taxon>Magnoliopsida</taxon>
        <taxon>eudicotyledons</taxon>
        <taxon>Gunneridae</taxon>
        <taxon>Pentapetalae</taxon>
        <taxon>asterids</taxon>
        <taxon>campanulids</taxon>
        <taxon>Asterales</taxon>
        <taxon>Asteraceae</taxon>
        <taxon>Asteroideae</taxon>
        <taxon>Heliantheae alliance</taxon>
        <taxon>Tageteae</taxon>
        <taxon>Tagetes</taxon>
    </lineage>
</organism>
<gene>
    <name evidence="2" type="ORF">QVD17_37524</name>
</gene>
<sequence length="199" mass="21342">MATTTATVDATTTTTTKTPISTLRRRNSIDTPSTLILHHPSSSSSSYNTTTSSLTTTTTTSSSASSSADYELVSLKPPSYTSLRDILPSTTTTFINSPKPPSFTSNSTYEISIRNRLVKQAAWAYLQPMSTSPGSPGSTVFHRLWNRLSVAVLQLITHICSCFVSYKVLGAHLSSLCSNPKKVRFEARSGAGVSPSPDL</sequence>
<accession>A0AAD8JYF4</accession>